<reference evidence="4 5" key="4">
    <citation type="journal article" date="2020" name="PLoS ONE">
        <title>Taxonomic classification of strain PO100/5 shows a broader geographic distribution and genetic markers of the recently described Corynebacterium silvaticum.</title>
        <authorList>
            <person name="Viana M.V.C."/>
            <person name="Profeta R."/>
            <person name="da Silva A.L."/>
            <person name="Hurtado R."/>
            <person name="Cerqueira J.C."/>
            <person name="Ribeiro B.F.S."/>
            <person name="Almeida M.O."/>
            <person name="Morais-Rodrigues F."/>
            <person name="Soares S.C."/>
            <person name="Oliveira M."/>
            <person name="Tavares L."/>
            <person name="Figueiredo H."/>
            <person name="Wattam A.R."/>
            <person name="Barh D."/>
            <person name="Ghosh P."/>
            <person name="Silva A."/>
            <person name="Azevedo V."/>
        </authorList>
    </citation>
    <scope>NUCLEOTIDE SEQUENCE [LARGE SCALE GENOMIC DNA]</scope>
    <source>
        <strain evidence="4 5">PO100/5</strain>
    </source>
</reference>
<evidence type="ECO:0000256" key="2">
    <source>
        <dbReference type="SAM" id="MobiDB-lite"/>
    </source>
</evidence>
<keyword evidence="3" id="KW-0472">Membrane</keyword>
<feature type="coiled-coil region" evidence="1">
    <location>
        <begin position="106"/>
        <end position="140"/>
    </location>
</feature>
<feature type="transmembrane region" description="Helical" evidence="3">
    <location>
        <begin position="77"/>
        <end position="98"/>
    </location>
</feature>
<dbReference type="RefSeq" id="WP_087454274.1">
    <property type="nucleotide sequence ID" value="NZ_CP021417.2"/>
</dbReference>
<protein>
    <recommendedName>
        <fullName evidence="6">Cell division protein FtsL</fullName>
    </recommendedName>
</protein>
<name>A0A7Y4LFR6_9CORY</name>
<keyword evidence="3" id="KW-0812">Transmembrane</keyword>
<sequence>MTMTEGTRRESSYRSRDLSSGTATALLDSPSRTARPSYHALSKSRRRFQHVPGSQQVISYRGRRIERPKVDKGRVRFVAGILLLMIAGVAVTLVLSGLSTKQTFAIQQLQNQETTLKNQIETLNRDVENASSSAEIARKASAMGLVVPDAAGVLAHDDHGNPVVQREANDATHPLVDINGDKISPSASSDPAKTNEVAGSLNAVPQSGPAVSANTGTNTGANGSTVAPYAATAGR</sequence>
<keyword evidence="1" id="KW-0175">Coiled coil</keyword>
<dbReference type="EMBL" id="CP021417">
    <property type="protein sequence ID" value="ARU46469.1"/>
    <property type="molecule type" value="Genomic_DNA"/>
</dbReference>
<evidence type="ECO:0000256" key="1">
    <source>
        <dbReference type="SAM" id="Coils"/>
    </source>
</evidence>
<feature type="region of interest" description="Disordered" evidence="2">
    <location>
        <begin position="1"/>
        <end position="46"/>
    </location>
</feature>
<evidence type="ECO:0000313" key="4">
    <source>
        <dbReference type="EMBL" id="ARU46469.1"/>
    </source>
</evidence>
<dbReference type="GeneID" id="75008231"/>
<reference evidence="4 5" key="3">
    <citation type="journal article" date="2020" name="Int. J. Syst. Evol. Microbiol.">
        <title>Corynebacterium silvaticum sp. nov., a unique group of NTTB corynebacteria in wild boar and roe deer.</title>
        <authorList>
            <person name="Dangel A."/>
            <person name="Berger A."/>
            <person name="Rau J."/>
            <person name="Eisenberg T."/>
            <person name="Kampfer P."/>
            <person name="Margos G."/>
            <person name="Contzen M."/>
            <person name="Busse H.J."/>
            <person name="Konrad R."/>
            <person name="Peters M."/>
            <person name="Sting R."/>
            <person name="Sing A."/>
        </authorList>
    </citation>
    <scope>NUCLEOTIDE SEQUENCE [LARGE SCALE GENOMIC DNA]</scope>
    <source>
        <strain evidence="4 5">PO100/5</strain>
    </source>
</reference>
<organism evidence="4 5">
    <name type="scientific">Corynebacterium silvaticum</name>
    <dbReference type="NCBI Taxonomy" id="2320431"/>
    <lineage>
        <taxon>Bacteria</taxon>
        <taxon>Bacillati</taxon>
        <taxon>Actinomycetota</taxon>
        <taxon>Actinomycetes</taxon>
        <taxon>Mycobacteriales</taxon>
        <taxon>Corynebacteriaceae</taxon>
        <taxon>Corynebacterium</taxon>
    </lineage>
</organism>
<dbReference type="OrthoDB" id="4424797at2"/>
<reference evidence="4 5" key="1">
    <citation type="journal article" date="2014" name="BMC Vet. Res.">
        <title>First report of Corynebacterium pseudotuberculosis from caseous lymphadenitis lesions in Black Alentejano pig (Sus scrofa domesticus).</title>
        <authorList>
            <person name="Oliveira M."/>
            <person name="Barroco C."/>
            <person name="Mottola C."/>
            <person name="Santos R."/>
            <person name="Lemsaddek A."/>
            <person name="Tavares L."/>
            <person name="Semedo-Lemsaddek T."/>
        </authorList>
    </citation>
    <scope>NUCLEOTIDE SEQUENCE [LARGE SCALE GENOMIC DNA]</scope>
    <source>
        <strain evidence="4 5">PO100/5</strain>
    </source>
</reference>
<evidence type="ECO:0000313" key="5">
    <source>
        <dbReference type="Proteomes" id="UP000195652"/>
    </source>
</evidence>
<feature type="compositionally biased region" description="Low complexity" evidence="2">
    <location>
        <begin position="210"/>
        <end position="227"/>
    </location>
</feature>
<proteinExistence type="predicted"/>
<accession>A0A7Y4LFR6</accession>
<gene>
    <name evidence="4" type="ORF">CBE74_08240</name>
</gene>
<reference evidence="4 5" key="2">
    <citation type="journal article" date="2020" name="Antonie Van Leeuwenhoek">
        <title>Phylogenomic characterisation of a novel corynebacterial species pathogenic to animals.</title>
        <authorList>
            <person name="Moller J."/>
            <person name="Musella L."/>
            <person name="Melnikov V."/>
            <person name="Geissdorfer W."/>
            <person name="Burkovski A."/>
            <person name="Sangal V."/>
        </authorList>
    </citation>
    <scope>NUCLEOTIDE SEQUENCE [LARGE SCALE GENOMIC DNA]</scope>
    <source>
        <strain evidence="4 5">PO100/5</strain>
    </source>
</reference>
<dbReference type="AlphaFoldDB" id="A0A7Y4LFR6"/>
<evidence type="ECO:0008006" key="6">
    <source>
        <dbReference type="Google" id="ProtNLM"/>
    </source>
</evidence>
<evidence type="ECO:0000256" key="3">
    <source>
        <dbReference type="SAM" id="Phobius"/>
    </source>
</evidence>
<dbReference type="KEGG" id="csil:CBE74_08240"/>
<keyword evidence="3" id="KW-1133">Transmembrane helix</keyword>
<feature type="compositionally biased region" description="Basic and acidic residues" evidence="2">
    <location>
        <begin position="1"/>
        <end position="17"/>
    </location>
</feature>
<feature type="region of interest" description="Disordered" evidence="2">
    <location>
        <begin position="169"/>
        <end position="235"/>
    </location>
</feature>
<dbReference type="Proteomes" id="UP000195652">
    <property type="component" value="Chromosome"/>
</dbReference>
<keyword evidence="5" id="KW-1185">Reference proteome</keyword>